<feature type="domain" description="ATPase AAA-type core" evidence="2">
    <location>
        <begin position="23"/>
        <end position="95"/>
    </location>
</feature>
<dbReference type="InterPro" id="IPR003959">
    <property type="entry name" value="ATPase_AAA_core"/>
</dbReference>
<dbReference type="OrthoDB" id="9815944at2"/>
<proteinExistence type="predicted"/>
<dbReference type="GO" id="GO:0006302">
    <property type="term" value="P:double-strand break repair"/>
    <property type="evidence" value="ECO:0007669"/>
    <property type="project" value="TreeGrafter"/>
</dbReference>
<dbReference type="Gene3D" id="3.40.50.300">
    <property type="entry name" value="P-loop containing nucleotide triphosphate hydrolases"/>
    <property type="match status" value="2"/>
</dbReference>
<evidence type="ECO:0000256" key="1">
    <source>
        <dbReference type="SAM" id="MobiDB-lite"/>
    </source>
</evidence>
<organism evidence="3 4">
    <name type="scientific">Scytonema hofmannii PCC 7110</name>
    <dbReference type="NCBI Taxonomy" id="128403"/>
    <lineage>
        <taxon>Bacteria</taxon>
        <taxon>Bacillati</taxon>
        <taxon>Cyanobacteriota</taxon>
        <taxon>Cyanophyceae</taxon>
        <taxon>Nostocales</taxon>
        <taxon>Scytonemataceae</taxon>
        <taxon>Scytonema</taxon>
    </lineage>
</organism>
<dbReference type="GO" id="GO:0005524">
    <property type="term" value="F:ATP binding"/>
    <property type="evidence" value="ECO:0007669"/>
    <property type="project" value="InterPro"/>
</dbReference>
<dbReference type="RefSeq" id="WP_017748638.1">
    <property type="nucleotide sequence ID" value="NZ_KQ976354.1"/>
</dbReference>
<dbReference type="GO" id="GO:0000731">
    <property type="term" value="P:DNA synthesis involved in DNA repair"/>
    <property type="evidence" value="ECO:0007669"/>
    <property type="project" value="TreeGrafter"/>
</dbReference>
<dbReference type="EMBL" id="ANNX02000047">
    <property type="protein sequence ID" value="KYC35988.1"/>
    <property type="molecule type" value="Genomic_DNA"/>
</dbReference>
<comment type="caution">
    <text evidence="3">The sequence shown here is derived from an EMBL/GenBank/DDBJ whole genome shotgun (WGS) entry which is preliminary data.</text>
</comment>
<dbReference type="AlphaFoldDB" id="A0A139WU68"/>
<dbReference type="PANTHER" id="PTHR32182:SF22">
    <property type="entry name" value="ATP-DEPENDENT ENDONUCLEASE, OLD FAMILY-RELATED"/>
    <property type="match status" value="1"/>
</dbReference>
<feature type="region of interest" description="Disordered" evidence="1">
    <location>
        <begin position="471"/>
        <end position="497"/>
    </location>
</feature>
<dbReference type="Proteomes" id="UP000076925">
    <property type="component" value="Unassembled WGS sequence"/>
</dbReference>
<evidence type="ECO:0000313" key="3">
    <source>
        <dbReference type="EMBL" id="KYC35988.1"/>
    </source>
</evidence>
<dbReference type="InterPro" id="IPR027417">
    <property type="entry name" value="P-loop_NTPase"/>
</dbReference>
<dbReference type="Pfam" id="PF13304">
    <property type="entry name" value="AAA_21"/>
    <property type="match status" value="2"/>
</dbReference>
<accession>A0A139WU68</accession>
<feature type="domain" description="ATPase AAA-type core" evidence="2">
    <location>
        <begin position="319"/>
        <end position="405"/>
    </location>
</feature>
<evidence type="ECO:0000313" key="4">
    <source>
        <dbReference type="Proteomes" id="UP000076925"/>
    </source>
</evidence>
<reference evidence="3 4" key="1">
    <citation type="journal article" date="2013" name="Genome Biol. Evol.">
        <title>Genomes of Stigonematalean cyanobacteria (subsection V) and the evolution of oxygenic photosynthesis from prokaryotes to plastids.</title>
        <authorList>
            <person name="Dagan T."/>
            <person name="Roettger M."/>
            <person name="Stucken K."/>
            <person name="Landan G."/>
            <person name="Koch R."/>
            <person name="Major P."/>
            <person name="Gould S.B."/>
            <person name="Goremykin V.V."/>
            <person name="Rippka R."/>
            <person name="Tandeau de Marsac N."/>
            <person name="Gugger M."/>
            <person name="Lockhart P.J."/>
            <person name="Allen J.F."/>
            <person name="Brune I."/>
            <person name="Maus I."/>
            <person name="Puhler A."/>
            <person name="Martin W.F."/>
        </authorList>
    </citation>
    <scope>NUCLEOTIDE SEQUENCE [LARGE SCALE GENOMIC DNA]</scope>
    <source>
        <strain evidence="3 4">PCC 7110</strain>
    </source>
</reference>
<dbReference type="SUPFAM" id="SSF52540">
    <property type="entry name" value="P-loop containing nucleoside triphosphate hydrolases"/>
    <property type="match status" value="1"/>
</dbReference>
<protein>
    <submittedName>
        <fullName evidence="3">ATPase</fullName>
    </submittedName>
</protein>
<gene>
    <name evidence="3" type="ORF">WA1_40285</name>
</gene>
<dbReference type="STRING" id="128403.WA1_40285"/>
<name>A0A139WU68_9CYAN</name>
<sequence length="508" mass="56448">MLTRLKVSGFKNLVDVDVRFGPFTCVAGANGVGKSNLFDAIRFLSAIADCPLIEAALSVRDEGGRTADVRSLFHRVGDEYVNEMSFEAEMIVPYEGIDDLGQKAEASITFLRYTIILAYRTDDSLRSFGSLEILREELVHINLGDAKKNLLFPHNVEWRKSAIKGRRTSSFISTEDDKGKTVIKLHQDGIKGKPLHRLAMNLPRTVLSVANAAESPTVLLARREMQSWRLLQLEPSALRQPDAFTSPTKLDMDGSHLAATLYYLAKFSKNHLANGVSDNEAEARVYSQVANRLAELIDDVGEVGIDRDERRELLTLIVTGSDGTSHPARALSDGTLRFLALAVLELDPQAQGLLCLEEPENGIHPERIPKILKLLQDIATDVDEPIGIDNPLRQVIVNTHSPSVVMQVPDDSLLVAELKEMVRSEQRFQRVSFGCLPDTWRQKAPEGVNVVPKNKLLAYLNPVILNETEADGHGKTENFQQSQAKHSKKRRVVDREDLQPLIPGFPSL</sequence>
<dbReference type="GO" id="GO:0016887">
    <property type="term" value="F:ATP hydrolysis activity"/>
    <property type="evidence" value="ECO:0007669"/>
    <property type="project" value="InterPro"/>
</dbReference>
<dbReference type="PANTHER" id="PTHR32182">
    <property type="entry name" value="DNA REPLICATION AND REPAIR PROTEIN RECF"/>
    <property type="match status" value="1"/>
</dbReference>
<keyword evidence="4" id="KW-1185">Reference proteome</keyword>
<evidence type="ECO:0000259" key="2">
    <source>
        <dbReference type="Pfam" id="PF13304"/>
    </source>
</evidence>